<reference evidence="2 3" key="1">
    <citation type="submission" date="2023-10" db="EMBL/GenBank/DDBJ databases">
        <title>Chromosome-scale genome assembly provides insights into flower coloration mechanisms of Canna indica.</title>
        <authorList>
            <person name="Li C."/>
        </authorList>
    </citation>
    <scope>NUCLEOTIDE SEQUENCE [LARGE SCALE GENOMIC DNA]</scope>
    <source>
        <tissue evidence="2">Flower</tissue>
    </source>
</reference>
<keyword evidence="3" id="KW-1185">Reference proteome</keyword>
<dbReference type="AlphaFoldDB" id="A0AAQ3KMG9"/>
<sequence>MGEDGGSQDASNARKGALGDITNVYGKRSLSLFSVKDVAGQNICRSGEENRGENFERQSTGGTKKMKGKIDDADETLTDSKGKGLFSFDPKLASQAMTSDSIVNFSQRSVLSNIFSQQMNCDPSAPGSTEADRLGQGYVSFRSGSAQCGKSFETDSEEESLDDNETDSCDSIKYSFLNKSFDSKSMASKCSDLDFTAIKEGIDSIEGLSNAPVGKSDGLNCLKPSGSLDINMDDGPNPPTGVPSCGKTSISGNHCQCSFCLKAAYILTDLYYQDARGRLAALKKSKRLAVEARSSSNNFNIRATRNSSKRTAELEFELTQQWRSLFLYTENTLVRETAQLHANFLRLKELKEKCKRELEMASMAPAEK</sequence>
<dbReference type="Proteomes" id="UP001327560">
    <property type="component" value="Chromosome 5"/>
</dbReference>
<dbReference type="EMBL" id="CP136894">
    <property type="protein sequence ID" value="WOL08687.1"/>
    <property type="molecule type" value="Genomic_DNA"/>
</dbReference>
<gene>
    <name evidence="2" type="ORF">Cni_G17440</name>
</gene>
<evidence type="ECO:0000256" key="1">
    <source>
        <dbReference type="SAM" id="MobiDB-lite"/>
    </source>
</evidence>
<evidence type="ECO:0000313" key="3">
    <source>
        <dbReference type="Proteomes" id="UP001327560"/>
    </source>
</evidence>
<dbReference type="PANTHER" id="PTHR33924">
    <property type="entry name" value="CATION-TRANSPORTING ATPASE"/>
    <property type="match status" value="1"/>
</dbReference>
<dbReference type="PANTHER" id="PTHR33924:SF1">
    <property type="entry name" value="DNA-DIRECTED RNA POLYMERASE SUBUNIT BETA"/>
    <property type="match status" value="1"/>
</dbReference>
<evidence type="ECO:0000313" key="2">
    <source>
        <dbReference type="EMBL" id="WOL08687.1"/>
    </source>
</evidence>
<proteinExistence type="predicted"/>
<feature type="region of interest" description="Disordered" evidence="1">
    <location>
        <begin position="47"/>
        <end position="76"/>
    </location>
</feature>
<organism evidence="2 3">
    <name type="scientific">Canna indica</name>
    <name type="common">Indian-shot</name>
    <dbReference type="NCBI Taxonomy" id="4628"/>
    <lineage>
        <taxon>Eukaryota</taxon>
        <taxon>Viridiplantae</taxon>
        <taxon>Streptophyta</taxon>
        <taxon>Embryophyta</taxon>
        <taxon>Tracheophyta</taxon>
        <taxon>Spermatophyta</taxon>
        <taxon>Magnoliopsida</taxon>
        <taxon>Liliopsida</taxon>
        <taxon>Zingiberales</taxon>
        <taxon>Cannaceae</taxon>
        <taxon>Canna</taxon>
    </lineage>
</organism>
<feature type="compositionally biased region" description="Basic and acidic residues" evidence="1">
    <location>
        <begin position="47"/>
        <end position="56"/>
    </location>
</feature>
<name>A0AAQ3KMG9_9LILI</name>
<accession>A0AAQ3KMG9</accession>
<protein>
    <submittedName>
        <fullName evidence="2">Uncharacterized protein</fullName>
    </submittedName>
</protein>